<reference evidence="2 3" key="1">
    <citation type="journal article" date="2013" name="ISME J.">
        <title>Metabolic model for the filamentous 'Candidatus Microthrix parvicella' based on genomic and metagenomic analyses.</title>
        <authorList>
            <person name="Jon McIlroy S."/>
            <person name="Kristiansen R."/>
            <person name="Albertsen M."/>
            <person name="Michael Karst S."/>
            <person name="Rossetti S."/>
            <person name="Lund Nielsen J."/>
            <person name="Tandoi V."/>
            <person name="James Seviour R."/>
            <person name="Nielsen P.H."/>
        </authorList>
    </citation>
    <scope>NUCLEOTIDE SEQUENCE [LARGE SCALE GENOMIC DNA]</scope>
    <source>
        <strain evidence="2 3">RN1</strain>
    </source>
</reference>
<sequence>MSDTTHTDQARQAALETGVPSEIAALIGERQYPVTANFPVERAYGFNTLAATANGNPLYWDEGVAQALTGGPIAPPTTLSLWIRPHYWEPGAEGEQLALQVHFDLKAAFDLPEAVMTDNTLTFYDPVRPGDVISHAQVLKSVSGPKTTKLGSGRFWVIDLEYHNQNHDLVGIESYTGFGYRRDEAETAGSDS</sequence>
<dbReference type="AlphaFoldDB" id="R4Z1V9"/>
<keyword evidence="3" id="KW-1185">Reference proteome</keyword>
<dbReference type="Proteomes" id="UP000018291">
    <property type="component" value="Unassembled WGS sequence"/>
</dbReference>
<dbReference type="Pfam" id="PF13452">
    <property type="entry name" value="FAS1_DH_region"/>
    <property type="match status" value="1"/>
</dbReference>
<protein>
    <recommendedName>
        <fullName evidence="1">FAS1-like dehydratase domain-containing protein</fullName>
    </recommendedName>
</protein>
<dbReference type="eggNOG" id="COG2030">
    <property type="taxonomic scope" value="Bacteria"/>
</dbReference>
<dbReference type="RefSeq" id="WP_012228884.1">
    <property type="nucleotide sequence ID" value="NZ_HG422565.1"/>
</dbReference>
<evidence type="ECO:0000259" key="1">
    <source>
        <dbReference type="Pfam" id="PF13452"/>
    </source>
</evidence>
<dbReference type="SUPFAM" id="SSF54637">
    <property type="entry name" value="Thioesterase/thiol ester dehydrase-isomerase"/>
    <property type="match status" value="1"/>
</dbReference>
<organism evidence="2 3">
    <name type="scientific">Candidatus Neomicrothrix parvicella RN1</name>
    <dbReference type="NCBI Taxonomy" id="1229780"/>
    <lineage>
        <taxon>Bacteria</taxon>
        <taxon>Bacillati</taxon>
        <taxon>Actinomycetota</taxon>
        <taxon>Acidimicrobiia</taxon>
        <taxon>Acidimicrobiales</taxon>
        <taxon>Microthrixaceae</taxon>
        <taxon>Candidatus Neomicrothrix</taxon>
    </lineage>
</organism>
<dbReference type="InterPro" id="IPR039569">
    <property type="entry name" value="FAS1-like_DH_region"/>
</dbReference>
<evidence type="ECO:0000313" key="3">
    <source>
        <dbReference type="Proteomes" id="UP000018291"/>
    </source>
</evidence>
<evidence type="ECO:0000313" key="2">
    <source>
        <dbReference type="EMBL" id="CCM64660.1"/>
    </source>
</evidence>
<accession>R4Z1V9</accession>
<dbReference type="InterPro" id="IPR029069">
    <property type="entry name" value="HotDog_dom_sf"/>
</dbReference>
<gene>
    <name evidence="2" type="ORF">BN381_430056</name>
</gene>
<dbReference type="STRING" id="1229780.BN381_430056"/>
<dbReference type="HOGENOM" id="CLU_1509663_0_0_11"/>
<dbReference type="OrthoDB" id="4350329at2"/>
<name>R4Z1V9_9ACTN</name>
<comment type="caution">
    <text evidence="2">The sequence shown here is derived from an EMBL/GenBank/DDBJ whole genome shotgun (WGS) entry which is preliminary data.</text>
</comment>
<dbReference type="EMBL" id="CANL01000038">
    <property type="protein sequence ID" value="CCM64660.1"/>
    <property type="molecule type" value="Genomic_DNA"/>
</dbReference>
<feature type="domain" description="FAS1-like dehydratase" evidence="1">
    <location>
        <begin position="50"/>
        <end position="170"/>
    </location>
</feature>
<dbReference type="Gene3D" id="3.10.129.10">
    <property type="entry name" value="Hotdog Thioesterase"/>
    <property type="match status" value="1"/>
</dbReference>
<proteinExistence type="predicted"/>